<dbReference type="OrthoDB" id="194358at2759"/>
<dbReference type="AlphaFoldDB" id="A0A6A5WLE8"/>
<proteinExistence type="predicted"/>
<dbReference type="PANTHER" id="PTHR24148:SF78">
    <property type="entry name" value="HETEROKARYON INCOMPATIBILITY DOMAIN-CONTAINING PROTEIN"/>
    <property type="match status" value="1"/>
</dbReference>
<dbReference type="SUPFAM" id="SSF48452">
    <property type="entry name" value="TPR-like"/>
    <property type="match status" value="1"/>
</dbReference>
<gene>
    <name evidence="2" type="ORF">P154DRAFT_488851</name>
</gene>
<dbReference type="Pfam" id="PF13374">
    <property type="entry name" value="TPR_10"/>
    <property type="match status" value="1"/>
</dbReference>
<evidence type="ECO:0000313" key="2">
    <source>
        <dbReference type="EMBL" id="KAF2002327.1"/>
    </source>
</evidence>
<dbReference type="EMBL" id="ML977578">
    <property type="protein sequence ID" value="KAF2002327.1"/>
    <property type="molecule type" value="Genomic_DNA"/>
</dbReference>
<dbReference type="Pfam" id="PF06985">
    <property type="entry name" value="HET"/>
    <property type="match status" value="1"/>
</dbReference>
<protein>
    <submittedName>
        <fullName evidence="2">HET-domain-containing protein</fullName>
    </submittedName>
</protein>
<organism evidence="2 3">
    <name type="scientific">Amniculicola lignicola CBS 123094</name>
    <dbReference type="NCBI Taxonomy" id="1392246"/>
    <lineage>
        <taxon>Eukaryota</taxon>
        <taxon>Fungi</taxon>
        <taxon>Dikarya</taxon>
        <taxon>Ascomycota</taxon>
        <taxon>Pezizomycotina</taxon>
        <taxon>Dothideomycetes</taxon>
        <taxon>Pleosporomycetidae</taxon>
        <taxon>Pleosporales</taxon>
        <taxon>Amniculicolaceae</taxon>
        <taxon>Amniculicola</taxon>
    </lineage>
</organism>
<dbReference type="Proteomes" id="UP000799779">
    <property type="component" value="Unassembled WGS sequence"/>
</dbReference>
<keyword evidence="3" id="KW-1185">Reference proteome</keyword>
<dbReference type="InterPro" id="IPR052895">
    <property type="entry name" value="HetReg/Transcr_Mod"/>
</dbReference>
<reference evidence="2" key="1">
    <citation type="journal article" date="2020" name="Stud. Mycol.">
        <title>101 Dothideomycetes genomes: a test case for predicting lifestyles and emergence of pathogens.</title>
        <authorList>
            <person name="Haridas S."/>
            <person name="Albert R."/>
            <person name="Binder M."/>
            <person name="Bloem J."/>
            <person name="Labutti K."/>
            <person name="Salamov A."/>
            <person name="Andreopoulos B."/>
            <person name="Baker S."/>
            <person name="Barry K."/>
            <person name="Bills G."/>
            <person name="Bluhm B."/>
            <person name="Cannon C."/>
            <person name="Castanera R."/>
            <person name="Culley D."/>
            <person name="Daum C."/>
            <person name="Ezra D."/>
            <person name="Gonzalez J."/>
            <person name="Henrissat B."/>
            <person name="Kuo A."/>
            <person name="Liang C."/>
            <person name="Lipzen A."/>
            <person name="Lutzoni F."/>
            <person name="Magnuson J."/>
            <person name="Mondo S."/>
            <person name="Nolan M."/>
            <person name="Ohm R."/>
            <person name="Pangilinan J."/>
            <person name="Park H.-J."/>
            <person name="Ramirez L."/>
            <person name="Alfaro M."/>
            <person name="Sun H."/>
            <person name="Tritt A."/>
            <person name="Yoshinaga Y."/>
            <person name="Zwiers L.-H."/>
            <person name="Turgeon B."/>
            <person name="Goodwin S."/>
            <person name="Spatafora J."/>
            <person name="Crous P."/>
            <person name="Grigoriev I."/>
        </authorList>
    </citation>
    <scope>NUCLEOTIDE SEQUENCE</scope>
    <source>
        <strain evidence="2">CBS 123094</strain>
    </source>
</reference>
<evidence type="ECO:0000259" key="1">
    <source>
        <dbReference type="Pfam" id="PF06985"/>
    </source>
</evidence>
<feature type="domain" description="Heterokaryon incompatibility" evidence="1">
    <location>
        <begin position="56"/>
        <end position="186"/>
    </location>
</feature>
<dbReference type="Gene3D" id="1.25.40.10">
    <property type="entry name" value="Tetratricopeptide repeat domain"/>
    <property type="match status" value="1"/>
</dbReference>
<dbReference type="InterPro" id="IPR011990">
    <property type="entry name" value="TPR-like_helical_dom_sf"/>
</dbReference>
<name>A0A6A5WLE8_9PLEO</name>
<evidence type="ECO:0000313" key="3">
    <source>
        <dbReference type="Proteomes" id="UP000799779"/>
    </source>
</evidence>
<dbReference type="InterPro" id="IPR010730">
    <property type="entry name" value="HET"/>
</dbReference>
<dbReference type="PANTHER" id="PTHR24148">
    <property type="entry name" value="ANKYRIN REPEAT DOMAIN-CONTAINING PROTEIN 39 HOMOLOG-RELATED"/>
    <property type="match status" value="1"/>
</dbReference>
<accession>A0A6A5WLE8</accession>
<sequence length="763" mass="86926">MSGTASTYQHGPLLPGLDSVRLLRLLPLEGNNKAETIHCELANYKLGETGEEAPQYEALSYVWGDCSHTRRIMIHGQPFNVTVNLYAALLRLRERGTGWIWIDGICINQKDQKERGHQVRYMAKIYGKAYRVVVWLGEEADHSPRAFEAIRSRGSMVELLDDETIKLAVLALLRRSWFRRIWILQEVAAARRIEIICGEADVDGYRFCVGLKALQPIYKPHADIYGVVSSVMFLIRQANFRPTQGIRWEDMSFLAIRPLGELIDMYNAQGASDLHDKIYALLGMRSDTQGSVEIIPDYHTPWSSLFHRVAEHFFSMEAYIHTWDEKETAVIRAMGKVVAKVTSIVPSSGWTDSQKVDITSTDLARYYEDQETWTARLTLHTPEKSVQPGDLICTFNNMQTPIIIRRCEHYFSVVMVGAKCPESVQMEGGESRRWAQIVTNTALLPTRIPLLWDWGNQADSFYHSTEFWRLLEIPLKYSFEQHHSPLDIPRLIQPIWLENMALLLERLGDSATAVTKLQEADQVFEKLIGSSHLTKLKLLRERITNYSEQADWKSATVDGLALLKLHTEIFGPQQSGTLTTMLNLADFNSQLGLWHEAATLYLSVHEGKVKLLGQDHPESIEVAASLSGCYIQQKHWAQAADCEENLVLKHREITLGRDHPLTLRSMEILSATYGSLVLSAKEPATQNTYRNKARRLEFDISKLTRGKGKGNWDEEDDDAEFFTLRDVDERISSQAMNNAKWPAFSVHRNTPGLKGTKARLWEQ</sequence>